<dbReference type="EMBL" id="ML208393">
    <property type="protein sequence ID" value="TFK66829.1"/>
    <property type="molecule type" value="Genomic_DNA"/>
</dbReference>
<proteinExistence type="predicted"/>
<organism evidence="1 2">
    <name type="scientific">Pluteus cervinus</name>
    <dbReference type="NCBI Taxonomy" id="181527"/>
    <lineage>
        <taxon>Eukaryota</taxon>
        <taxon>Fungi</taxon>
        <taxon>Dikarya</taxon>
        <taxon>Basidiomycota</taxon>
        <taxon>Agaricomycotina</taxon>
        <taxon>Agaricomycetes</taxon>
        <taxon>Agaricomycetidae</taxon>
        <taxon>Agaricales</taxon>
        <taxon>Pluteineae</taxon>
        <taxon>Pluteaceae</taxon>
        <taxon>Pluteus</taxon>
    </lineage>
</organism>
<gene>
    <name evidence="1" type="ORF">BDN72DRAFT_843755</name>
</gene>
<keyword evidence="2" id="KW-1185">Reference proteome</keyword>
<protein>
    <submittedName>
        <fullName evidence="1">Uncharacterized protein</fullName>
    </submittedName>
</protein>
<evidence type="ECO:0000313" key="2">
    <source>
        <dbReference type="Proteomes" id="UP000308600"/>
    </source>
</evidence>
<name>A0ACD3ANL0_9AGAR</name>
<evidence type="ECO:0000313" key="1">
    <source>
        <dbReference type="EMBL" id="TFK66829.1"/>
    </source>
</evidence>
<sequence>MLLSDLPSDVLDDIANSVAVIDGHSVRSLALVSQAFRRPSQRRLFASITLIVRLNASYDPLIPPRQHVLLRDILKENPVLATYTLALQCVQFDTSQWGRLGLSDLVSGSANQWMLDHGVLVAEILQLLAASPIQALTVFNGPVDNLLDWSTLHPSLQASFLRLFSIPTLLFVSLSGFSLPRNIFNTFIDLKRLILGNFGWSSDNVLSPSDIHVIGQRIHRLSSLCLEMSTALPIESIGSGIGLDLSELSILTLNISTIPPPNLVPFISVPNLKKLTISILCPAEEGHDGLYLDLGLTIALRDLILSCETNISVKAFSWIDLFLSTLPANSPIENFSLKLKIYRDPFTPTDFGAFDVLGKALARLHHGFIGIKKIQLKMDLHCPMVKMSPEVVQQFWEQMRENLLWKGCEDVLILQLGTSTSS</sequence>
<accession>A0ACD3ANL0</accession>
<dbReference type="Proteomes" id="UP000308600">
    <property type="component" value="Unassembled WGS sequence"/>
</dbReference>
<reference evidence="1 2" key="1">
    <citation type="journal article" date="2019" name="Nat. Ecol. Evol.">
        <title>Megaphylogeny resolves global patterns of mushroom evolution.</title>
        <authorList>
            <person name="Varga T."/>
            <person name="Krizsan K."/>
            <person name="Foldi C."/>
            <person name="Dima B."/>
            <person name="Sanchez-Garcia M."/>
            <person name="Sanchez-Ramirez S."/>
            <person name="Szollosi G.J."/>
            <person name="Szarkandi J.G."/>
            <person name="Papp V."/>
            <person name="Albert L."/>
            <person name="Andreopoulos W."/>
            <person name="Angelini C."/>
            <person name="Antonin V."/>
            <person name="Barry K.W."/>
            <person name="Bougher N.L."/>
            <person name="Buchanan P."/>
            <person name="Buyck B."/>
            <person name="Bense V."/>
            <person name="Catcheside P."/>
            <person name="Chovatia M."/>
            <person name="Cooper J."/>
            <person name="Damon W."/>
            <person name="Desjardin D."/>
            <person name="Finy P."/>
            <person name="Geml J."/>
            <person name="Haridas S."/>
            <person name="Hughes K."/>
            <person name="Justo A."/>
            <person name="Karasinski D."/>
            <person name="Kautmanova I."/>
            <person name="Kiss B."/>
            <person name="Kocsube S."/>
            <person name="Kotiranta H."/>
            <person name="LaButti K.M."/>
            <person name="Lechner B.E."/>
            <person name="Liimatainen K."/>
            <person name="Lipzen A."/>
            <person name="Lukacs Z."/>
            <person name="Mihaltcheva S."/>
            <person name="Morgado L.N."/>
            <person name="Niskanen T."/>
            <person name="Noordeloos M.E."/>
            <person name="Ohm R.A."/>
            <person name="Ortiz-Santana B."/>
            <person name="Ovrebo C."/>
            <person name="Racz N."/>
            <person name="Riley R."/>
            <person name="Savchenko A."/>
            <person name="Shiryaev A."/>
            <person name="Soop K."/>
            <person name="Spirin V."/>
            <person name="Szebenyi C."/>
            <person name="Tomsovsky M."/>
            <person name="Tulloss R.E."/>
            <person name="Uehling J."/>
            <person name="Grigoriev I.V."/>
            <person name="Vagvolgyi C."/>
            <person name="Papp T."/>
            <person name="Martin F.M."/>
            <person name="Miettinen O."/>
            <person name="Hibbett D.S."/>
            <person name="Nagy L.G."/>
        </authorList>
    </citation>
    <scope>NUCLEOTIDE SEQUENCE [LARGE SCALE GENOMIC DNA]</scope>
    <source>
        <strain evidence="1 2">NL-1719</strain>
    </source>
</reference>